<organism evidence="2 3">
    <name type="scientific">Caerostris extrusa</name>
    <name type="common">Bark spider</name>
    <name type="synonym">Caerostris bankana</name>
    <dbReference type="NCBI Taxonomy" id="172846"/>
    <lineage>
        <taxon>Eukaryota</taxon>
        <taxon>Metazoa</taxon>
        <taxon>Ecdysozoa</taxon>
        <taxon>Arthropoda</taxon>
        <taxon>Chelicerata</taxon>
        <taxon>Arachnida</taxon>
        <taxon>Araneae</taxon>
        <taxon>Araneomorphae</taxon>
        <taxon>Entelegynae</taxon>
        <taxon>Araneoidea</taxon>
        <taxon>Araneidae</taxon>
        <taxon>Caerostris</taxon>
    </lineage>
</organism>
<proteinExistence type="predicted"/>
<feature type="compositionally biased region" description="Basic and acidic residues" evidence="1">
    <location>
        <begin position="17"/>
        <end position="28"/>
    </location>
</feature>
<dbReference type="Proteomes" id="UP001054945">
    <property type="component" value="Unassembled WGS sequence"/>
</dbReference>
<sequence length="69" mass="7734">MIPPKAYPPPTTSYADSLKKPSTTERNKGITKNKIIKKHVTTVKPKAENGSSIDTERRSRPNWISEPSK</sequence>
<reference evidence="2 3" key="1">
    <citation type="submission" date="2021-06" db="EMBL/GenBank/DDBJ databases">
        <title>Caerostris extrusa draft genome.</title>
        <authorList>
            <person name="Kono N."/>
            <person name="Arakawa K."/>
        </authorList>
    </citation>
    <scope>NUCLEOTIDE SEQUENCE [LARGE SCALE GENOMIC DNA]</scope>
</reference>
<protein>
    <submittedName>
        <fullName evidence="2">Uncharacterized protein</fullName>
    </submittedName>
</protein>
<gene>
    <name evidence="2" type="ORF">CEXT_318821</name>
</gene>
<evidence type="ECO:0000256" key="1">
    <source>
        <dbReference type="SAM" id="MobiDB-lite"/>
    </source>
</evidence>
<feature type="compositionally biased region" description="Pro residues" evidence="1">
    <location>
        <begin position="1"/>
        <end position="11"/>
    </location>
</feature>
<comment type="caution">
    <text evidence="2">The sequence shown here is derived from an EMBL/GenBank/DDBJ whole genome shotgun (WGS) entry which is preliminary data.</text>
</comment>
<keyword evidence="3" id="KW-1185">Reference proteome</keyword>
<feature type="compositionally biased region" description="Basic residues" evidence="1">
    <location>
        <begin position="29"/>
        <end position="41"/>
    </location>
</feature>
<accession>A0AAV4MK65</accession>
<evidence type="ECO:0000313" key="2">
    <source>
        <dbReference type="EMBL" id="GIX71189.1"/>
    </source>
</evidence>
<evidence type="ECO:0000313" key="3">
    <source>
        <dbReference type="Proteomes" id="UP001054945"/>
    </source>
</evidence>
<feature type="region of interest" description="Disordered" evidence="1">
    <location>
        <begin position="1"/>
        <end position="69"/>
    </location>
</feature>
<name>A0AAV4MK65_CAEEX</name>
<dbReference type="AlphaFoldDB" id="A0AAV4MK65"/>
<dbReference type="EMBL" id="BPLR01019732">
    <property type="protein sequence ID" value="GIX71189.1"/>
    <property type="molecule type" value="Genomic_DNA"/>
</dbReference>